<dbReference type="GO" id="GO:0006874">
    <property type="term" value="P:intracellular calcium ion homeostasis"/>
    <property type="evidence" value="ECO:0007669"/>
    <property type="project" value="TreeGrafter"/>
</dbReference>
<feature type="domain" description="Sodium/calcium exchanger membrane region" evidence="19">
    <location>
        <begin position="63"/>
        <end position="213"/>
    </location>
</feature>
<dbReference type="OMA" id="IARAYWI"/>
<keyword evidence="8" id="KW-0732">Signal</keyword>
<evidence type="ECO:0000256" key="17">
    <source>
        <dbReference type="SAM" id="MobiDB-lite"/>
    </source>
</evidence>
<dbReference type="InterPro" id="IPR004481">
    <property type="entry name" value="K/Na/Ca-exchanger"/>
</dbReference>
<keyword evidence="7 18" id="KW-0812">Transmembrane</keyword>
<accession>A0A0D3JKK9</accession>
<comment type="similarity">
    <text evidence="2">Belongs to the Ca(2+):cation antiporter (CaCA) (TC 2.A.19) family. SLC24A subfamily.</text>
</comment>
<keyword evidence="21" id="KW-1185">Reference proteome</keyword>
<evidence type="ECO:0000256" key="2">
    <source>
        <dbReference type="ARBA" id="ARBA00005364"/>
    </source>
</evidence>
<evidence type="ECO:0000256" key="12">
    <source>
        <dbReference type="ARBA" id="ARBA00022989"/>
    </source>
</evidence>
<feature type="transmembrane region" description="Helical" evidence="18">
    <location>
        <begin position="98"/>
        <end position="121"/>
    </location>
</feature>
<keyword evidence="5" id="KW-0633">Potassium transport</keyword>
<dbReference type="InterPro" id="IPR004836">
    <property type="entry name" value="Na_Ca_Ex"/>
</dbReference>
<evidence type="ECO:0000256" key="6">
    <source>
        <dbReference type="ARBA" id="ARBA00022568"/>
    </source>
</evidence>
<keyword evidence="4" id="KW-0050">Antiport</keyword>
<evidence type="ECO:0000256" key="3">
    <source>
        <dbReference type="ARBA" id="ARBA00022448"/>
    </source>
</evidence>
<dbReference type="GO" id="GO:0005886">
    <property type="term" value="C:plasma membrane"/>
    <property type="evidence" value="ECO:0007669"/>
    <property type="project" value="TreeGrafter"/>
</dbReference>
<dbReference type="InterPro" id="IPR004837">
    <property type="entry name" value="NaCa_Exmemb"/>
</dbReference>
<dbReference type="GO" id="GO:0015293">
    <property type="term" value="F:symporter activity"/>
    <property type="evidence" value="ECO:0007669"/>
    <property type="project" value="UniProtKB-KW"/>
</dbReference>
<dbReference type="KEGG" id="ehx:EMIHUDRAFT_354606"/>
<keyword evidence="15 18" id="KW-0472">Membrane</keyword>
<reference evidence="21" key="1">
    <citation type="journal article" date="2013" name="Nature">
        <title>Pan genome of the phytoplankton Emiliania underpins its global distribution.</title>
        <authorList>
            <person name="Read B.A."/>
            <person name="Kegel J."/>
            <person name="Klute M.J."/>
            <person name="Kuo A."/>
            <person name="Lefebvre S.C."/>
            <person name="Maumus F."/>
            <person name="Mayer C."/>
            <person name="Miller J."/>
            <person name="Monier A."/>
            <person name="Salamov A."/>
            <person name="Young J."/>
            <person name="Aguilar M."/>
            <person name="Claverie J.M."/>
            <person name="Frickenhaus S."/>
            <person name="Gonzalez K."/>
            <person name="Herman E.K."/>
            <person name="Lin Y.C."/>
            <person name="Napier J."/>
            <person name="Ogata H."/>
            <person name="Sarno A.F."/>
            <person name="Shmutz J."/>
            <person name="Schroeder D."/>
            <person name="de Vargas C."/>
            <person name="Verret F."/>
            <person name="von Dassow P."/>
            <person name="Valentin K."/>
            <person name="Van de Peer Y."/>
            <person name="Wheeler G."/>
            <person name="Dacks J.B."/>
            <person name="Delwiche C.F."/>
            <person name="Dyhrman S.T."/>
            <person name="Glockner G."/>
            <person name="John U."/>
            <person name="Richards T."/>
            <person name="Worden A.Z."/>
            <person name="Zhang X."/>
            <person name="Grigoriev I.V."/>
            <person name="Allen A.E."/>
            <person name="Bidle K."/>
            <person name="Borodovsky M."/>
            <person name="Bowler C."/>
            <person name="Brownlee C."/>
            <person name="Cock J.M."/>
            <person name="Elias M."/>
            <person name="Gladyshev V.N."/>
            <person name="Groth M."/>
            <person name="Guda C."/>
            <person name="Hadaegh A."/>
            <person name="Iglesias-Rodriguez M.D."/>
            <person name="Jenkins J."/>
            <person name="Jones B.M."/>
            <person name="Lawson T."/>
            <person name="Leese F."/>
            <person name="Lindquist E."/>
            <person name="Lobanov A."/>
            <person name="Lomsadze A."/>
            <person name="Malik S.B."/>
            <person name="Marsh M.E."/>
            <person name="Mackinder L."/>
            <person name="Mock T."/>
            <person name="Mueller-Roeber B."/>
            <person name="Pagarete A."/>
            <person name="Parker M."/>
            <person name="Probert I."/>
            <person name="Quesneville H."/>
            <person name="Raines C."/>
            <person name="Rensing S.A."/>
            <person name="Riano-Pachon D.M."/>
            <person name="Richier S."/>
            <person name="Rokitta S."/>
            <person name="Shiraiwa Y."/>
            <person name="Soanes D.M."/>
            <person name="van der Giezen M."/>
            <person name="Wahlund T.M."/>
            <person name="Williams B."/>
            <person name="Wilson W."/>
            <person name="Wolfe G."/>
            <person name="Wurch L.L."/>
        </authorList>
    </citation>
    <scope>NUCLEOTIDE SEQUENCE</scope>
</reference>
<dbReference type="Proteomes" id="UP000013827">
    <property type="component" value="Unassembled WGS sequence"/>
</dbReference>
<reference evidence="20" key="2">
    <citation type="submission" date="2024-10" db="UniProtKB">
        <authorList>
            <consortium name="EnsemblProtists"/>
        </authorList>
    </citation>
    <scope>IDENTIFICATION</scope>
</reference>
<evidence type="ECO:0000259" key="19">
    <source>
        <dbReference type="Pfam" id="PF01699"/>
    </source>
</evidence>
<dbReference type="PANTHER" id="PTHR10846">
    <property type="entry name" value="SODIUM/POTASSIUM/CALCIUM EXCHANGER"/>
    <property type="match status" value="1"/>
</dbReference>
<dbReference type="FunFam" id="1.20.1420.30:FF:000009">
    <property type="entry name" value="sodium/potassium/calcium exchanger 5 isoform X2"/>
    <property type="match status" value="1"/>
</dbReference>
<dbReference type="AlphaFoldDB" id="A0A0D3JKK9"/>
<comment type="subcellular location">
    <subcellularLocation>
        <location evidence="1">Membrane</location>
        <topology evidence="1">Multi-pass membrane protein</topology>
    </subcellularLocation>
</comment>
<dbReference type="RefSeq" id="XP_005776473.1">
    <property type="nucleotide sequence ID" value="XM_005776416.1"/>
</dbReference>
<keyword evidence="6" id="KW-0109">Calcium transport</keyword>
<keyword evidence="10" id="KW-0769">Symport</keyword>
<feature type="region of interest" description="Disordered" evidence="17">
    <location>
        <begin position="1"/>
        <end position="33"/>
    </location>
</feature>
<dbReference type="EnsemblProtists" id="EOD24044">
    <property type="protein sequence ID" value="EOD24044"/>
    <property type="gene ID" value="EMIHUDRAFT_354606"/>
</dbReference>
<keyword evidence="16" id="KW-0739">Sodium transport</keyword>
<dbReference type="PRINTS" id="PR01259">
    <property type="entry name" value="NACAEXCHNGR"/>
</dbReference>
<evidence type="ECO:0000256" key="11">
    <source>
        <dbReference type="ARBA" id="ARBA00022958"/>
    </source>
</evidence>
<evidence type="ECO:0000256" key="14">
    <source>
        <dbReference type="ARBA" id="ARBA00023065"/>
    </source>
</evidence>
<evidence type="ECO:0000256" key="5">
    <source>
        <dbReference type="ARBA" id="ARBA00022538"/>
    </source>
</evidence>
<feature type="compositionally biased region" description="Acidic residues" evidence="17">
    <location>
        <begin position="18"/>
        <end position="33"/>
    </location>
</feature>
<dbReference type="PANTHER" id="PTHR10846:SF8">
    <property type="entry name" value="INNER MEMBRANE PROTEIN YRBG"/>
    <property type="match status" value="1"/>
</dbReference>
<evidence type="ECO:0000256" key="4">
    <source>
        <dbReference type="ARBA" id="ARBA00022449"/>
    </source>
</evidence>
<evidence type="ECO:0000256" key="1">
    <source>
        <dbReference type="ARBA" id="ARBA00004141"/>
    </source>
</evidence>
<keyword evidence="9" id="KW-0106">Calcium</keyword>
<dbReference type="Pfam" id="PF01699">
    <property type="entry name" value="Na_Ca_ex"/>
    <property type="match status" value="1"/>
</dbReference>
<dbReference type="InterPro" id="IPR044880">
    <property type="entry name" value="NCX_ion-bd_dom_sf"/>
</dbReference>
<organism evidence="20 21">
    <name type="scientific">Emiliania huxleyi (strain CCMP1516)</name>
    <dbReference type="NCBI Taxonomy" id="280463"/>
    <lineage>
        <taxon>Eukaryota</taxon>
        <taxon>Haptista</taxon>
        <taxon>Haptophyta</taxon>
        <taxon>Prymnesiophyceae</taxon>
        <taxon>Isochrysidales</taxon>
        <taxon>Noelaerhabdaceae</taxon>
        <taxon>Emiliania</taxon>
    </lineage>
</organism>
<keyword evidence="12 18" id="KW-1133">Transmembrane helix</keyword>
<protein>
    <recommendedName>
        <fullName evidence="19">Sodium/calcium exchanger membrane region domain-containing protein</fullName>
    </recommendedName>
</protein>
<dbReference type="PaxDb" id="2903-EOD24044"/>
<evidence type="ECO:0000313" key="21">
    <source>
        <dbReference type="Proteomes" id="UP000013827"/>
    </source>
</evidence>
<evidence type="ECO:0000256" key="15">
    <source>
        <dbReference type="ARBA" id="ARBA00023136"/>
    </source>
</evidence>
<evidence type="ECO:0000256" key="8">
    <source>
        <dbReference type="ARBA" id="ARBA00022729"/>
    </source>
</evidence>
<feature type="transmembrane region" description="Helical" evidence="18">
    <location>
        <begin position="63"/>
        <end position="83"/>
    </location>
</feature>
<dbReference type="HOGENOM" id="CLU_007948_3_2_1"/>
<name>A0A0D3JKK9_EMIH1</name>
<dbReference type="eggNOG" id="KOG1307">
    <property type="taxonomic scope" value="Eukaryota"/>
</dbReference>
<evidence type="ECO:0000256" key="18">
    <source>
        <dbReference type="SAM" id="Phobius"/>
    </source>
</evidence>
<dbReference type="GO" id="GO:0008273">
    <property type="term" value="F:calcium, potassium:sodium antiporter activity"/>
    <property type="evidence" value="ECO:0007669"/>
    <property type="project" value="TreeGrafter"/>
</dbReference>
<feature type="transmembrane region" description="Helical" evidence="18">
    <location>
        <begin position="171"/>
        <end position="189"/>
    </location>
</feature>
<keyword evidence="14" id="KW-0406">Ion transport</keyword>
<evidence type="ECO:0000256" key="9">
    <source>
        <dbReference type="ARBA" id="ARBA00022837"/>
    </source>
</evidence>
<evidence type="ECO:0000256" key="16">
    <source>
        <dbReference type="ARBA" id="ARBA00023201"/>
    </source>
</evidence>
<dbReference type="Gene3D" id="1.20.1420.30">
    <property type="entry name" value="NCX, central ion-binding region"/>
    <property type="match status" value="1"/>
</dbReference>
<evidence type="ECO:0000256" key="7">
    <source>
        <dbReference type="ARBA" id="ARBA00022692"/>
    </source>
</evidence>
<evidence type="ECO:0000256" key="13">
    <source>
        <dbReference type="ARBA" id="ARBA00023053"/>
    </source>
</evidence>
<dbReference type="GeneID" id="17269590"/>
<feature type="transmembrane region" description="Helical" evidence="18">
    <location>
        <begin position="196"/>
        <end position="214"/>
    </location>
</feature>
<proteinExistence type="inferred from homology"/>
<sequence>MDEEAATARMFTGKGSTEEEEKEDSEAEEEEEGTGVLDIIALPLALAMKFTIPDCREERFKSWYFVTFTMSIVWIGLLSFVMADTATRASCILEIPELIVGLLVLSVGTSVPDALSSIIVAKEGKGDMAVCNALGSNIFNILLGLGLPWWVKIAQTGEPYPCPDFSELGEPMILLVGFLAMFLIILQVGNWKLKPSVGYALLGGQALYTVWTLLRNMPVGHPIIVVGGK</sequence>
<keyword evidence="3" id="KW-0813">Transport</keyword>
<keyword evidence="13" id="KW-0915">Sodium</keyword>
<dbReference type="GO" id="GO:0005262">
    <property type="term" value="F:calcium channel activity"/>
    <property type="evidence" value="ECO:0007669"/>
    <property type="project" value="TreeGrafter"/>
</dbReference>
<feature type="transmembrane region" description="Helical" evidence="18">
    <location>
        <begin position="133"/>
        <end position="151"/>
    </location>
</feature>
<keyword evidence="11" id="KW-0630">Potassium</keyword>
<evidence type="ECO:0000313" key="20">
    <source>
        <dbReference type="EnsemblProtists" id="EOD24044"/>
    </source>
</evidence>
<evidence type="ECO:0000256" key="10">
    <source>
        <dbReference type="ARBA" id="ARBA00022847"/>
    </source>
</evidence>